<dbReference type="OrthoDB" id="10260149at2759"/>
<dbReference type="GO" id="GO:0017148">
    <property type="term" value="P:negative regulation of translation"/>
    <property type="evidence" value="ECO:0007669"/>
    <property type="project" value="InterPro"/>
</dbReference>
<dbReference type="VEuPathDB" id="AmoebaDB:NAEGRDRAFT_63171"/>
<reference evidence="2 3" key="1">
    <citation type="journal article" date="2010" name="Cell">
        <title>The genome of Naegleria gruberi illuminates early eukaryotic versatility.</title>
        <authorList>
            <person name="Fritz-Laylin L.K."/>
            <person name="Prochnik S.E."/>
            <person name="Ginger M.L."/>
            <person name="Dacks J.B."/>
            <person name="Carpenter M.L."/>
            <person name="Field M.C."/>
            <person name="Kuo A."/>
            <person name="Paredez A."/>
            <person name="Chapman J."/>
            <person name="Pham J."/>
            <person name="Shu S."/>
            <person name="Neupane R."/>
            <person name="Cipriano M."/>
            <person name="Mancuso J."/>
            <person name="Tu H."/>
            <person name="Salamov A."/>
            <person name="Lindquist E."/>
            <person name="Shapiro H."/>
            <person name="Lucas S."/>
            <person name="Grigoriev I.V."/>
            <person name="Cande W.Z."/>
            <person name="Fulton C."/>
            <person name="Rokhsar D.S."/>
            <person name="Dawson S.C."/>
        </authorList>
    </citation>
    <scope>NUCLEOTIDE SEQUENCE [LARGE SCALE GENOMIC DNA]</scope>
    <source>
        <strain evidence="2 3">NEG-M</strain>
    </source>
</reference>
<evidence type="ECO:0000313" key="3">
    <source>
        <dbReference type="Proteomes" id="UP000006671"/>
    </source>
</evidence>
<dbReference type="GeneID" id="8852413"/>
<feature type="region of interest" description="Disordered" evidence="1">
    <location>
        <begin position="246"/>
        <end position="272"/>
    </location>
</feature>
<dbReference type="GO" id="GO:0000932">
    <property type="term" value="C:P-body"/>
    <property type="evidence" value="ECO:0007669"/>
    <property type="project" value="TreeGrafter"/>
</dbReference>
<proteinExistence type="predicted"/>
<dbReference type="GO" id="GO:0030015">
    <property type="term" value="C:CCR4-NOT core complex"/>
    <property type="evidence" value="ECO:0007669"/>
    <property type="project" value="InterPro"/>
</dbReference>
<dbReference type="Proteomes" id="UP000006671">
    <property type="component" value="Unassembled WGS sequence"/>
</dbReference>
<dbReference type="InParanoid" id="D2V2Z6"/>
<protein>
    <submittedName>
        <fullName evidence="2">Predicted protein</fullName>
    </submittedName>
</protein>
<feature type="region of interest" description="Disordered" evidence="1">
    <location>
        <begin position="1"/>
        <end position="36"/>
    </location>
</feature>
<dbReference type="InterPro" id="IPR040398">
    <property type="entry name" value="Not1"/>
</dbReference>
<sequence length="297" mass="32599">MHKSSSTQSLSSSSSTPSPQMVATTSSSSRSESPRGSASKLLSQTLYDFSSGVGLQLKNLVITLDKNNYRGNVSEIEKILKQYGFEAYRTFLTILLTSLNFYNITQKDKPKLQLLSQEFAKLTTQTNFSSIILKAFSEGVTENGLKVEFISQFSRTLNLPLSQQVLLGIALAESHSPNVQKEGFIFLKTKLQEMLDEGLVNLLPENLAHKFLFLVNTNVNNFSSDELDRLKDYFLRATIPSPNTSSIITTTTNNNGSSRGSSANIVSSPSMAHTSGQHSISILPQIIKSSTAINSLR</sequence>
<evidence type="ECO:0000313" key="2">
    <source>
        <dbReference type="EMBL" id="EFC48538.1"/>
    </source>
</evidence>
<dbReference type="EMBL" id="GG738850">
    <property type="protein sequence ID" value="EFC48538.1"/>
    <property type="molecule type" value="Genomic_DNA"/>
</dbReference>
<dbReference type="AlphaFoldDB" id="D2V2Z6"/>
<dbReference type="GO" id="GO:0000288">
    <property type="term" value="P:nuclear-transcribed mRNA catabolic process, deadenylation-dependent decay"/>
    <property type="evidence" value="ECO:0007669"/>
    <property type="project" value="TreeGrafter"/>
</dbReference>
<dbReference type="STRING" id="5762.D2V2Z6"/>
<dbReference type="KEGG" id="ngr:NAEGRDRAFT_63171"/>
<gene>
    <name evidence="2" type="ORF">NAEGRDRAFT_63171</name>
</gene>
<dbReference type="PANTHER" id="PTHR13162:SF8">
    <property type="entry name" value="CCR4-NOT TRANSCRIPTION COMPLEX SUBUNIT 1"/>
    <property type="match status" value="1"/>
</dbReference>
<keyword evidence="3" id="KW-1185">Reference proteome</keyword>
<dbReference type="GO" id="GO:0060090">
    <property type="term" value="F:molecular adaptor activity"/>
    <property type="evidence" value="ECO:0007669"/>
    <property type="project" value="TreeGrafter"/>
</dbReference>
<feature type="compositionally biased region" description="Low complexity" evidence="1">
    <location>
        <begin position="246"/>
        <end position="265"/>
    </location>
</feature>
<organism evidence="3">
    <name type="scientific">Naegleria gruberi</name>
    <name type="common">Amoeba</name>
    <dbReference type="NCBI Taxonomy" id="5762"/>
    <lineage>
        <taxon>Eukaryota</taxon>
        <taxon>Discoba</taxon>
        <taxon>Heterolobosea</taxon>
        <taxon>Tetramitia</taxon>
        <taxon>Eutetramitia</taxon>
        <taxon>Vahlkampfiidae</taxon>
        <taxon>Naegleria</taxon>
    </lineage>
</organism>
<dbReference type="PANTHER" id="PTHR13162">
    <property type="entry name" value="CCR4-NOT TRANSCRIPTION COMPLEX"/>
    <property type="match status" value="1"/>
</dbReference>
<dbReference type="RefSeq" id="XP_002681282.1">
    <property type="nucleotide sequence ID" value="XM_002681236.1"/>
</dbReference>
<name>D2V2Z6_NAEGR</name>
<accession>D2V2Z6</accession>
<evidence type="ECO:0000256" key="1">
    <source>
        <dbReference type="SAM" id="MobiDB-lite"/>
    </source>
</evidence>